<dbReference type="AlphaFoldDB" id="A0A1V0BGL5"/>
<dbReference type="GeneID" id="83040292"/>
<dbReference type="OrthoDB" id="6702050at2"/>
<dbReference type="EMBL" id="CP020121">
    <property type="protein sequence ID" value="AQZ99080.1"/>
    <property type="molecule type" value="Genomic_DNA"/>
</dbReference>
<evidence type="ECO:0000313" key="2">
    <source>
        <dbReference type="Proteomes" id="UP000242792"/>
    </source>
</evidence>
<dbReference type="InterPro" id="IPR016893">
    <property type="entry name" value="UCP028589"/>
</dbReference>
<evidence type="ECO:0000313" key="1">
    <source>
        <dbReference type="EMBL" id="AQZ99080.1"/>
    </source>
</evidence>
<name>A0A1V0BGL5_9BURK</name>
<organism evidence="1 2">
    <name type="scientific">Comamonas kerstersii</name>
    <dbReference type="NCBI Taxonomy" id="225992"/>
    <lineage>
        <taxon>Bacteria</taxon>
        <taxon>Pseudomonadati</taxon>
        <taxon>Pseudomonadota</taxon>
        <taxon>Betaproteobacteria</taxon>
        <taxon>Burkholderiales</taxon>
        <taxon>Comamonadaceae</taxon>
        <taxon>Comamonas</taxon>
    </lineage>
</organism>
<proteinExistence type="predicted"/>
<reference evidence="1 2" key="1">
    <citation type="submission" date="2017-03" db="EMBL/GenBank/DDBJ databases">
        <title>Rapid Whole Genome Sequencing of Comamonas kerstersii Causing Continuous ambulatory Peritoneal Dialysis-Associated Peritonitis.</title>
        <authorList>
            <person name="Zheng B."/>
        </authorList>
    </citation>
    <scope>NUCLEOTIDE SEQUENCE [LARGE SCALE GENOMIC DNA]</scope>
    <source>
        <strain evidence="1 2">8943</strain>
    </source>
</reference>
<dbReference type="RefSeq" id="WP_054065234.1">
    <property type="nucleotide sequence ID" value="NZ_CP020121.1"/>
</dbReference>
<dbReference type="PIRSF" id="PIRSF028589">
    <property type="entry name" value="UCP028589"/>
    <property type="match status" value="1"/>
</dbReference>
<accession>A0A1V0BGL5</accession>
<gene>
    <name evidence="1" type="ORF">B5M06_13280</name>
</gene>
<dbReference type="KEGG" id="cke:B5M06_13280"/>
<dbReference type="Proteomes" id="UP000242792">
    <property type="component" value="Chromosome"/>
</dbReference>
<protein>
    <submittedName>
        <fullName evidence="1">Uncharacterized protein</fullName>
    </submittedName>
</protein>
<sequence>MSNKTIEQYFYGQGRIFVRPVGSVGNGGWRWIGDMSSLTFGGTDEQATHKESYSGQKSAVRKFSIGGDRTLNGVIHQMDTNILAELLRGTVTVISPGTVTAETFPQTVAVGDTIKLDFPYNVSDLVITDSAGSPVTLAPEHYDAFLEHGSIELLSLPSAPGALTQPLKAAYKHAGARQVAFFNAPPKQMQLRYEGINLAEGNAPVIAEFYKVSTAPLQELALITSGTELAGMNYQAECLADASRPANGPLGRFGRFVQINPITP</sequence>